<keyword evidence="1" id="KW-1133">Transmembrane helix</keyword>
<feature type="transmembrane region" description="Helical" evidence="1">
    <location>
        <begin position="512"/>
        <end position="530"/>
    </location>
</feature>
<reference evidence="2 3" key="1">
    <citation type="journal article" date="2021" name="Nat. Commun.">
        <title>Genetic determinants of endophytism in the Arabidopsis root mycobiome.</title>
        <authorList>
            <person name="Mesny F."/>
            <person name="Miyauchi S."/>
            <person name="Thiergart T."/>
            <person name="Pickel B."/>
            <person name="Atanasova L."/>
            <person name="Karlsson M."/>
            <person name="Huettel B."/>
            <person name="Barry K.W."/>
            <person name="Haridas S."/>
            <person name="Chen C."/>
            <person name="Bauer D."/>
            <person name="Andreopoulos W."/>
            <person name="Pangilinan J."/>
            <person name="LaButti K."/>
            <person name="Riley R."/>
            <person name="Lipzen A."/>
            <person name="Clum A."/>
            <person name="Drula E."/>
            <person name="Henrissat B."/>
            <person name="Kohler A."/>
            <person name="Grigoriev I.V."/>
            <person name="Martin F.M."/>
            <person name="Hacquard S."/>
        </authorList>
    </citation>
    <scope>NUCLEOTIDE SEQUENCE [LARGE SCALE GENOMIC DNA]</scope>
    <source>
        <strain evidence="2 3">MPI-CAGE-CH-0241</strain>
    </source>
</reference>
<dbReference type="PANTHER" id="PTHR36840:SF1">
    <property type="entry name" value="BLL5714 PROTEIN"/>
    <property type="match status" value="1"/>
</dbReference>
<feature type="transmembrane region" description="Helical" evidence="1">
    <location>
        <begin position="550"/>
        <end position="566"/>
    </location>
</feature>
<feature type="transmembrane region" description="Helical" evidence="1">
    <location>
        <begin position="315"/>
        <end position="332"/>
    </location>
</feature>
<dbReference type="Pfam" id="PF06772">
    <property type="entry name" value="LtrA"/>
    <property type="match status" value="1"/>
</dbReference>
<name>A0A9P9AWW0_9HYPO</name>
<dbReference type="AlphaFoldDB" id="A0A9P9AWW0"/>
<dbReference type="InterPro" id="IPR010640">
    <property type="entry name" value="Low_temperature_requirement_A"/>
</dbReference>
<protein>
    <submittedName>
        <fullName evidence="2">Bacterial low temperature requirement A protein-domain-containing protein</fullName>
    </submittedName>
</protein>
<dbReference type="PANTHER" id="PTHR36840">
    <property type="entry name" value="BLL5714 PROTEIN"/>
    <property type="match status" value="1"/>
</dbReference>
<accession>A0A9P9AWW0</accession>
<feature type="transmembrane region" description="Helical" evidence="1">
    <location>
        <begin position="572"/>
        <end position="591"/>
    </location>
</feature>
<proteinExistence type="predicted"/>
<feature type="transmembrane region" description="Helical" evidence="1">
    <location>
        <begin position="394"/>
        <end position="414"/>
    </location>
</feature>
<keyword evidence="3" id="KW-1185">Reference proteome</keyword>
<feature type="transmembrane region" description="Helical" evidence="1">
    <location>
        <begin position="338"/>
        <end position="359"/>
    </location>
</feature>
<evidence type="ECO:0000313" key="3">
    <source>
        <dbReference type="Proteomes" id="UP000777438"/>
    </source>
</evidence>
<dbReference type="OrthoDB" id="191995at2759"/>
<comment type="caution">
    <text evidence="2">The sequence shown here is derived from an EMBL/GenBank/DDBJ whole genome shotgun (WGS) entry which is preliminary data.</text>
</comment>
<evidence type="ECO:0000256" key="1">
    <source>
        <dbReference type="SAM" id="Phobius"/>
    </source>
</evidence>
<dbReference type="EMBL" id="JAGPYM010000001">
    <property type="protein sequence ID" value="KAH6900170.1"/>
    <property type="molecule type" value="Genomic_DNA"/>
</dbReference>
<dbReference type="Proteomes" id="UP000777438">
    <property type="component" value="Unassembled WGS sequence"/>
</dbReference>
<evidence type="ECO:0000313" key="2">
    <source>
        <dbReference type="EMBL" id="KAH6900170.1"/>
    </source>
</evidence>
<organism evidence="2 3">
    <name type="scientific">Thelonectria olida</name>
    <dbReference type="NCBI Taxonomy" id="1576542"/>
    <lineage>
        <taxon>Eukaryota</taxon>
        <taxon>Fungi</taxon>
        <taxon>Dikarya</taxon>
        <taxon>Ascomycota</taxon>
        <taxon>Pezizomycotina</taxon>
        <taxon>Sordariomycetes</taxon>
        <taxon>Hypocreomycetidae</taxon>
        <taxon>Hypocreales</taxon>
        <taxon>Nectriaceae</taxon>
        <taxon>Thelonectria</taxon>
    </lineage>
</organism>
<feature type="transmembrane region" description="Helical" evidence="1">
    <location>
        <begin position="460"/>
        <end position="479"/>
    </location>
</feature>
<keyword evidence="1" id="KW-0472">Membrane</keyword>
<sequence>MSSIYTGRRRRPQEFTLPSGKKVIASLPEDLDDLKRKYGNQHGVQVEIVVHGSPEHSQYLTETRDHHEKRRTQLREKHGPAFDEWEDVQNQLNSVNTELERLSTNTTGLNANFNKFGYGAYLRAYDDEEDAEGPASSAASMSDTLSVSSGRSVRLGETTKLFKKPVIKQWFHQGLLWRASEHTEIQAIELFFDLLYVGIIHINGEHLWAEPTGHELLRFAVTFIMSWKLWSDLTLTLSWFETDDVFSRFEMLFEIACLLAFTTNMTYSFYHDEKHNTYTMLVAFYLAARLKGVLHSAVTSYFLPMIRGVMICECINILIPTSLWIASIHVSMPNRLGLIWVALALDLWGQSVPIGLFRYGQAVGEKTRLGRFLAGFFEFYPAVNIEHRVERTNAFVSLVFGYSVVGIMFQSYGGYSVNGFLGKAVLGLVQAFIFNWIYFDIDGHNIDVHAIRRSVPSAVLWGYAHLPFIMGYILASAGLSKLVFTTDTPHTNPEQLSDHYIERAEHDIPNGIRFFYCYGLGIALLFMGVISACHEHRVPATLRWSKTIRLALRAIVCLILFLLPLAKSLNSLHLISITLGLSACVLFAELFGKSCRNDPFIGERKGCSVRYICKCTKKDLKRAGIAEDEPERRSAEILKLGVREKTGALDIQD</sequence>
<keyword evidence="1" id="KW-0812">Transmembrane</keyword>
<feature type="transmembrane region" description="Helical" evidence="1">
    <location>
        <begin position="420"/>
        <end position="439"/>
    </location>
</feature>
<gene>
    <name evidence="2" type="ORF">B0T10DRAFT_17833</name>
</gene>